<dbReference type="Proteomes" id="UP000601435">
    <property type="component" value="Unassembled WGS sequence"/>
</dbReference>
<keyword evidence="1" id="KW-0677">Repeat</keyword>
<evidence type="ECO:0000313" key="5">
    <source>
        <dbReference type="EMBL" id="CAE7734102.1"/>
    </source>
</evidence>
<name>A0A812XJ38_9DINO</name>
<evidence type="ECO:0000256" key="4">
    <source>
        <dbReference type="SAM" id="MobiDB-lite"/>
    </source>
</evidence>
<dbReference type="PANTHER" id="PTHR24198">
    <property type="entry name" value="ANKYRIN REPEAT AND PROTEIN KINASE DOMAIN-CONTAINING PROTEIN"/>
    <property type="match status" value="1"/>
</dbReference>
<sequence length="355" mass="38633">MLYIWSVSGDQLAAMPSADVEDVRTVKAELYRLHGWSRFRQRLLHDGCVLENTASLDGRVDVQMLLVDFASTSWHQADSLTKAVTSGNVGLVAEILDRPQNPNFVDTQGRKPLGLALRGGHIGIAQLLLEAGAGKDFIGQWRQEAFEEAIMRGQTEVVQLLLEVGAHKSWVTQNRDMLPFAVQCGQTDIVTLLLAAGFKEAMIKALLFTIIQNRVDMLRLLLDAGVQRRDLRIACQAASNEQKHDIVQVLVEAGASPPVAATGPRRDTESFHAAARAIALRGGHTAQTADAIRELFHSSFQNSPPPPPTIPPPPSLSPPLPPVPSFRPPPPPPTSTLPQPDTAAPKMPTCHRGFH</sequence>
<feature type="repeat" description="ANK" evidence="3">
    <location>
        <begin position="108"/>
        <end position="140"/>
    </location>
</feature>
<dbReference type="Pfam" id="PF12796">
    <property type="entry name" value="Ank_2"/>
    <property type="match status" value="1"/>
</dbReference>
<protein>
    <submittedName>
        <fullName evidence="5">Ankrd17 protein</fullName>
    </submittedName>
</protein>
<dbReference type="SUPFAM" id="SSF48403">
    <property type="entry name" value="Ankyrin repeat"/>
    <property type="match status" value="1"/>
</dbReference>
<dbReference type="PROSITE" id="PS50088">
    <property type="entry name" value="ANK_REPEAT"/>
    <property type="match status" value="1"/>
</dbReference>
<dbReference type="EMBL" id="CAJNJA010037489">
    <property type="protein sequence ID" value="CAE7734102.1"/>
    <property type="molecule type" value="Genomic_DNA"/>
</dbReference>
<dbReference type="PANTHER" id="PTHR24198:SF165">
    <property type="entry name" value="ANKYRIN REPEAT-CONTAINING PROTEIN-RELATED"/>
    <property type="match status" value="1"/>
</dbReference>
<evidence type="ECO:0000256" key="2">
    <source>
        <dbReference type="ARBA" id="ARBA00023043"/>
    </source>
</evidence>
<dbReference type="SMART" id="SM00248">
    <property type="entry name" value="ANK"/>
    <property type="match status" value="4"/>
</dbReference>
<reference evidence="5" key="1">
    <citation type="submission" date="2021-02" db="EMBL/GenBank/DDBJ databases">
        <authorList>
            <person name="Dougan E. K."/>
            <person name="Rhodes N."/>
            <person name="Thang M."/>
            <person name="Chan C."/>
        </authorList>
    </citation>
    <scope>NUCLEOTIDE SEQUENCE</scope>
</reference>
<keyword evidence="2 3" id="KW-0040">ANK repeat</keyword>
<proteinExistence type="predicted"/>
<accession>A0A812XJ38</accession>
<evidence type="ECO:0000256" key="1">
    <source>
        <dbReference type="ARBA" id="ARBA00022737"/>
    </source>
</evidence>
<evidence type="ECO:0000313" key="6">
    <source>
        <dbReference type="Proteomes" id="UP000601435"/>
    </source>
</evidence>
<comment type="caution">
    <text evidence="5">The sequence shown here is derived from an EMBL/GenBank/DDBJ whole genome shotgun (WGS) entry which is preliminary data.</text>
</comment>
<feature type="non-terminal residue" evidence="5">
    <location>
        <position position="1"/>
    </location>
</feature>
<dbReference type="InterPro" id="IPR002110">
    <property type="entry name" value="Ankyrin_rpt"/>
</dbReference>
<feature type="compositionally biased region" description="Pro residues" evidence="4">
    <location>
        <begin position="303"/>
        <end position="335"/>
    </location>
</feature>
<keyword evidence="6" id="KW-1185">Reference proteome</keyword>
<evidence type="ECO:0000256" key="3">
    <source>
        <dbReference type="PROSITE-ProRule" id="PRU00023"/>
    </source>
</evidence>
<organism evidence="5 6">
    <name type="scientific">Symbiodinium necroappetens</name>
    <dbReference type="NCBI Taxonomy" id="1628268"/>
    <lineage>
        <taxon>Eukaryota</taxon>
        <taxon>Sar</taxon>
        <taxon>Alveolata</taxon>
        <taxon>Dinophyceae</taxon>
        <taxon>Suessiales</taxon>
        <taxon>Symbiodiniaceae</taxon>
        <taxon>Symbiodinium</taxon>
    </lineage>
</organism>
<dbReference type="OrthoDB" id="341259at2759"/>
<dbReference type="PROSITE" id="PS50297">
    <property type="entry name" value="ANK_REP_REGION"/>
    <property type="match status" value="1"/>
</dbReference>
<dbReference type="AlphaFoldDB" id="A0A812XJ38"/>
<gene>
    <name evidence="5" type="primary">Ankrd17</name>
    <name evidence="5" type="ORF">SNEC2469_LOCUS21222</name>
</gene>
<feature type="region of interest" description="Disordered" evidence="4">
    <location>
        <begin position="298"/>
        <end position="355"/>
    </location>
</feature>
<dbReference type="InterPro" id="IPR036770">
    <property type="entry name" value="Ankyrin_rpt-contain_sf"/>
</dbReference>
<dbReference type="Gene3D" id="1.25.40.20">
    <property type="entry name" value="Ankyrin repeat-containing domain"/>
    <property type="match status" value="1"/>
</dbReference>